<feature type="transmembrane region" description="Helical" evidence="6">
    <location>
        <begin position="459"/>
        <end position="492"/>
    </location>
</feature>
<protein>
    <recommendedName>
        <fullName evidence="7">STAS domain-containing protein</fullName>
    </recommendedName>
</protein>
<feature type="transmembrane region" description="Helical" evidence="6">
    <location>
        <begin position="169"/>
        <end position="191"/>
    </location>
</feature>
<evidence type="ECO:0000256" key="5">
    <source>
        <dbReference type="SAM" id="MobiDB-lite"/>
    </source>
</evidence>
<dbReference type="CDD" id="cd07042">
    <property type="entry name" value="STAS_SulP_like_sulfate_transporter"/>
    <property type="match status" value="1"/>
</dbReference>
<dbReference type="InterPro" id="IPR002645">
    <property type="entry name" value="STAS_dom"/>
</dbReference>
<evidence type="ECO:0000259" key="7">
    <source>
        <dbReference type="PROSITE" id="PS50801"/>
    </source>
</evidence>
<dbReference type="InterPro" id="IPR036513">
    <property type="entry name" value="STAS_dom_sf"/>
</dbReference>
<keyword evidence="4 6" id="KW-0472">Membrane</keyword>
<evidence type="ECO:0000313" key="8">
    <source>
        <dbReference type="Ensembl" id="ENSOTSP00005007467.1"/>
    </source>
</evidence>
<keyword evidence="3 6" id="KW-1133">Transmembrane helix</keyword>
<feature type="domain" description="STAS" evidence="7">
    <location>
        <begin position="516"/>
        <end position="739"/>
    </location>
</feature>
<dbReference type="InterPro" id="IPR018045">
    <property type="entry name" value="S04_transporter_CS"/>
</dbReference>
<dbReference type="Pfam" id="PF00916">
    <property type="entry name" value="Sulfate_transp"/>
    <property type="match status" value="1"/>
</dbReference>
<keyword evidence="9" id="KW-1185">Reference proteome</keyword>
<dbReference type="PROSITE" id="PS50801">
    <property type="entry name" value="STAS"/>
    <property type="match status" value="1"/>
</dbReference>
<reference evidence="8" key="2">
    <citation type="submission" date="2025-09" db="UniProtKB">
        <authorList>
            <consortium name="Ensembl"/>
        </authorList>
    </citation>
    <scope>IDENTIFICATION</scope>
</reference>
<feature type="transmembrane region" description="Helical" evidence="6">
    <location>
        <begin position="203"/>
        <end position="223"/>
    </location>
</feature>
<dbReference type="Pfam" id="PF01740">
    <property type="entry name" value="STAS"/>
    <property type="match status" value="1"/>
</dbReference>
<comment type="subcellular location">
    <subcellularLocation>
        <location evidence="1">Membrane</location>
        <topology evidence="1">Multi-pass membrane protein</topology>
    </subcellularLocation>
</comment>
<evidence type="ECO:0000256" key="1">
    <source>
        <dbReference type="ARBA" id="ARBA00004141"/>
    </source>
</evidence>
<evidence type="ECO:0000256" key="3">
    <source>
        <dbReference type="ARBA" id="ARBA00022989"/>
    </source>
</evidence>
<keyword evidence="2 6" id="KW-0812">Transmembrane</keyword>
<sequence length="802" mass="87401">MKCLLTSPFPTMQLKRKKHFLNPDPIPLLSVTPLPPFSRCTVPRLKRSVVGCLPVLYWLPRYSIWDYGMPDLISGISVGIMHLPQGMAYALLASLPPVFGLYTSLYPALVYFFFGTSRHISIGTFAVLSIMVGSVTERLAPDRNFLVMLNGTNLTEVNITARDSYRVQVAAATTVLGGLIQVVLGLVKFGFVGTYLSEPLVRAYTTAAAAHAVVAVIAQLFGLSTTRFSGPLSLVYTLVEVCSKLPQTHLPTLAVSGVSMVFLIAAKEINSAISARLPVPIPVELITIVAATVISSYTYLNGNYTISVVGEIPSGLAAPRLPDASLFKEVMGDAFALAIVGYAISISLGKTFALKHGYKVDSNQELVALGLSNAVGGFFQCYAVCSSMSRSLIQESTGGKTQMAGMASAVIVLVTVLKLGPLFQELPKAVLAAIVFVNLKGMFKQYYDIITLWRSSKVDLVVWLVTWVSTLLFNLDMGLGASITFAVLTVIFRTQLPKYSVLGHVPGTELYLDMETHREVREVPGITIFHSSATVYFANADLYLEALKGKQKPGVFSVEEAAGHWKEPGGGDGDKEESLGDDQRDWCGRENGTVFVMPTTPRTPDDQCSWEYLKGSKDPDCATLGAMSELQDGDTTTLGSSSEDTLSRELDKVSLGSLGKWTWDIHSIILDLSTANFIDTVAIKTMRNIFHDFGEIDVTVYMAGCQMSVVEQLELGGFFSESITKGRLFATVHDAVLHCLGHQGTSTPSYEYSLVRDVHVYSSIEDTIWKTVYCFEQMNHVCKYVIAGDAVQHQTLRTLTEV</sequence>
<dbReference type="GO" id="GO:0008271">
    <property type="term" value="F:secondary active sulfate transmembrane transporter activity"/>
    <property type="evidence" value="ECO:0007669"/>
    <property type="project" value="InterPro"/>
</dbReference>
<gene>
    <name evidence="8" type="primary">slc26a6l1</name>
</gene>
<dbReference type="InterPro" id="IPR011547">
    <property type="entry name" value="SLC26A/SulP_dom"/>
</dbReference>
<evidence type="ECO:0000256" key="6">
    <source>
        <dbReference type="SAM" id="Phobius"/>
    </source>
</evidence>
<evidence type="ECO:0000313" key="9">
    <source>
        <dbReference type="Proteomes" id="UP000694402"/>
    </source>
</evidence>
<dbReference type="PROSITE" id="PS01130">
    <property type="entry name" value="SLC26A"/>
    <property type="match status" value="1"/>
</dbReference>
<dbReference type="GeneTree" id="ENSGT01150000286960"/>
<dbReference type="PANTHER" id="PTHR11814">
    <property type="entry name" value="SULFATE TRANSPORTER"/>
    <property type="match status" value="1"/>
</dbReference>
<accession>A0A8C8C6G1</accession>
<dbReference type="Gene3D" id="3.30.750.24">
    <property type="entry name" value="STAS domain"/>
    <property type="match status" value="1"/>
</dbReference>
<organism evidence="8 9">
    <name type="scientific">Oncorhynchus tshawytscha</name>
    <name type="common">Chinook salmon</name>
    <name type="synonym">Salmo tshawytscha</name>
    <dbReference type="NCBI Taxonomy" id="74940"/>
    <lineage>
        <taxon>Eukaryota</taxon>
        <taxon>Metazoa</taxon>
        <taxon>Chordata</taxon>
        <taxon>Craniata</taxon>
        <taxon>Vertebrata</taxon>
        <taxon>Euteleostomi</taxon>
        <taxon>Actinopterygii</taxon>
        <taxon>Neopterygii</taxon>
        <taxon>Teleostei</taxon>
        <taxon>Protacanthopterygii</taxon>
        <taxon>Salmoniformes</taxon>
        <taxon>Salmonidae</taxon>
        <taxon>Salmoninae</taxon>
        <taxon>Oncorhynchus</taxon>
    </lineage>
</organism>
<evidence type="ECO:0000256" key="2">
    <source>
        <dbReference type="ARBA" id="ARBA00022692"/>
    </source>
</evidence>
<evidence type="ECO:0000256" key="4">
    <source>
        <dbReference type="ARBA" id="ARBA00023136"/>
    </source>
</evidence>
<feature type="transmembrane region" description="Helical" evidence="6">
    <location>
        <begin position="120"/>
        <end position="140"/>
    </location>
</feature>
<feature type="transmembrane region" description="Helical" evidence="6">
    <location>
        <begin position="89"/>
        <end position="114"/>
    </location>
</feature>
<dbReference type="InterPro" id="IPR001902">
    <property type="entry name" value="SLC26A/SulP_fam"/>
</dbReference>
<dbReference type="AlphaFoldDB" id="A0A8C8C6G1"/>
<feature type="region of interest" description="Disordered" evidence="5">
    <location>
        <begin position="562"/>
        <end position="582"/>
    </location>
</feature>
<name>A0A8C8C6G1_ONCTS</name>
<dbReference type="Ensembl" id="ENSOTST00005008240.2">
    <property type="protein sequence ID" value="ENSOTSP00005007467.1"/>
    <property type="gene ID" value="ENSOTSG00005000956.2"/>
</dbReference>
<dbReference type="SUPFAM" id="SSF52091">
    <property type="entry name" value="SpoIIaa-like"/>
    <property type="match status" value="1"/>
</dbReference>
<proteinExistence type="predicted"/>
<dbReference type="Proteomes" id="UP000694402">
    <property type="component" value="Unassembled WGS sequence"/>
</dbReference>
<feature type="transmembrane region" description="Helical" evidence="6">
    <location>
        <begin position="334"/>
        <end position="354"/>
    </location>
</feature>
<reference evidence="8" key="1">
    <citation type="submission" date="2025-08" db="UniProtKB">
        <authorList>
            <consortium name="Ensembl"/>
        </authorList>
    </citation>
    <scope>IDENTIFICATION</scope>
</reference>
<dbReference type="GO" id="GO:0016020">
    <property type="term" value="C:membrane"/>
    <property type="evidence" value="ECO:0007669"/>
    <property type="project" value="UniProtKB-SubCell"/>
</dbReference>
<dbReference type="NCBIfam" id="TIGR00815">
    <property type="entry name" value="sulP"/>
    <property type="match status" value="1"/>
</dbReference>